<feature type="region of interest" description="Disordered" evidence="1">
    <location>
        <begin position="166"/>
        <end position="199"/>
    </location>
</feature>
<evidence type="ECO:0000313" key="4">
    <source>
        <dbReference type="EMBL" id="UYQ94721.1"/>
    </source>
</evidence>
<feature type="transmembrane region" description="Helical" evidence="2">
    <location>
        <begin position="105"/>
        <end position="125"/>
    </location>
</feature>
<keyword evidence="2" id="KW-0472">Membrane</keyword>
<feature type="region of interest" description="Disordered" evidence="1">
    <location>
        <begin position="225"/>
        <end position="270"/>
    </location>
</feature>
<evidence type="ECO:0000256" key="1">
    <source>
        <dbReference type="SAM" id="MobiDB-lite"/>
    </source>
</evidence>
<dbReference type="Pfam" id="PF13490">
    <property type="entry name" value="zf-HC2"/>
    <property type="match status" value="1"/>
</dbReference>
<dbReference type="EMBL" id="CP107006">
    <property type="protein sequence ID" value="UYQ94721.1"/>
    <property type="molecule type" value="Genomic_DNA"/>
</dbReference>
<reference evidence="4" key="1">
    <citation type="submission" date="2022-10" db="EMBL/GenBank/DDBJ databases">
        <title>Chitinophaga sp. nov., isolated from soil.</title>
        <authorList>
            <person name="Jeon C.O."/>
        </authorList>
    </citation>
    <scope>NUCLEOTIDE SEQUENCE</scope>
    <source>
        <strain evidence="4">R8</strain>
    </source>
</reference>
<evidence type="ECO:0000259" key="3">
    <source>
        <dbReference type="Pfam" id="PF13490"/>
    </source>
</evidence>
<keyword evidence="5" id="KW-1185">Reference proteome</keyword>
<sequence>MNNKFPIQERILKIFTPVRCVNRDQLPRYIDGKMTPIEKHLVEQHLVDCDLCYTALQSLEKQANRETYEQLTTNTITYISQHYMPAPRNVVQQKAIRKGRKQESLLAYFWTLAFIGFIGGGIYIVQAAIKHRGSRPQHMAAASPAAVPENVSQTSGDARYATITSVADNNSAPAPAQPAVAISRDTAQRKPAAAVKRDSAQLLAAATPPAKRDSAATPAPKKTVIKDSVVHHTPPPAPAAAEKKEVEKKEEPKPAAPASKEKEKEEPKAVNVDESLYKSAQMLQQQGDFDKAIDRYKQVSSSSKFGELARYQMAICYKNRGQSGKARKLFKEVVKMDGSMKVAAQNALKD</sequence>
<dbReference type="RefSeq" id="WP_264282571.1">
    <property type="nucleotide sequence ID" value="NZ_CP107006.1"/>
</dbReference>
<name>A0ABY6J8W0_9BACT</name>
<feature type="domain" description="Putative zinc-finger" evidence="3">
    <location>
        <begin position="23"/>
        <end position="52"/>
    </location>
</feature>
<dbReference type="InterPro" id="IPR027383">
    <property type="entry name" value="Znf_put"/>
</dbReference>
<keyword evidence="2" id="KW-0812">Transmembrane</keyword>
<protein>
    <submittedName>
        <fullName evidence="4">Tetratricopeptide repeat protein</fullName>
    </submittedName>
</protein>
<dbReference type="SUPFAM" id="SSF48452">
    <property type="entry name" value="TPR-like"/>
    <property type="match status" value="1"/>
</dbReference>
<dbReference type="InterPro" id="IPR011990">
    <property type="entry name" value="TPR-like_helical_dom_sf"/>
</dbReference>
<dbReference type="Proteomes" id="UP001162741">
    <property type="component" value="Chromosome"/>
</dbReference>
<feature type="compositionally biased region" description="Basic and acidic residues" evidence="1">
    <location>
        <begin position="241"/>
        <end position="268"/>
    </location>
</feature>
<evidence type="ECO:0000313" key="5">
    <source>
        <dbReference type="Proteomes" id="UP001162741"/>
    </source>
</evidence>
<dbReference type="Gene3D" id="1.25.40.10">
    <property type="entry name" value="Tetratricopeptide repeat domain"/>
    <property type="match status" value="1"/>
</dbReference>
<evidence type="ECO:0000256" key="2">
    <source>
        <dbReference type="SAM" id="Phobius"/>
    </source>
</evidence>
<dbReference type="Pfam" id="PF13174">
    <property type="entry name" value="TPR_6"/>
    <property type="match status" value="2"/>
</dbReference>
<proteinExistence type="predicted"/>
<gene>
    <name evidence="4" type="ORF">MKQ68_06410</name>
</gene>
<organism evidence="4 5">
    <name type="scientific">Chitinophaga horti</name>
    <dbReference type="NCBI Taxonomy" id="2920382"/>
    <lineage>
        <taxon>Bacteria</taxon>
        <taxon>Pseudomonadati</taxon>
        <taxon>Bacteroidota</taxon>
        <taxon>Chitinophagia</taxon>
        <taxon>Chitinophagales</taxon>
        <taxon>Chitinophagaceae</taxon>
        <taxon>Chitinophaga</taxon>
    </lineage>
</organism>
<dbReference type="InterPro" id="IPR019734">
    <property type="entry name" value="TPR_rpt"/>
</dbReference>
<keyword evidence="2" id="KW-1133">Transmembrane helix</keyword>
<accession>A0ABY6J8W0</accession>